<dbReference type="PANTHER" id="PTHR11552:SF218">
    <property type="entry name" value="GLUCOSE-METHANOL-CHOLINE OXIDOREDUCTASE N-TERMINAL DOMAIN-CONTAINING PROTEIN"/>
    <property type="match status" value="1"/>
</dbReference>
<dbReference type="InterPro" id="IPR036188">
    <property type="entry name" value="FAD/NAD-bd_sf"/>
</dbReference>
<evidence type="ECO:0000256" key="6">
    <source>
        <dbReference type="SAM" id="MobiDB-lite"/>
    </source>
</evidence>
<dbReference type="Pfam" id="PF05199">
    <property type="entry name" value="GMC_oxred_C"/>
    <property type="match status" value="1"/>
</dbReference>
<keyword evidence="5" id="KW-0560">Oxidoreductase</keyword>
<keyword evidence="3" id="KW-0285">Flavoprotein</keyword>
<comment type="cofactor">
    <cofactor evidence="1">
        <name>FAD</name>
        <dbReference type="ChEBI" id="CHEBI:57692"/>
    </cofactor>
</comment>
<dbReference type="Gene3D" id="3.50.50.60">
    <property type="entry name" value="FAD/NAD(P)-binding domain"/>
    <property type="match status" value="1"/>
</dbReference>
<comment type="similarity">
    <text evidence="2">Belongs to the GMC oxidoreductase family.</text>
</comment>
<dbReference type="GO" id="GO:0050660">
    <property type="term" value="F:flavin adenine dinucleotide binding"/>
    <property type="evidence" value="ECO:0007669"/>
    <property type="project" value="InterPro"/>
</dbReference>
<evidence type="ECO:0000256" key="3">
    <source>
        <dbReference type="ARBA" id="ARBA00022630"/>
    </source>
</evidence>
<evidence type="ECO:0000259" key="8">
    <source>
        <dbReference type="Pfam" id="PF05199"/>
    </source>
</evidence>
<evidence type="ECO:0000256" key="5">
    <source>
        <dbReference type="ARBA" id="ARBA00023002"/>
    </source>
</evidence>
<dbReference type="InterPro" id="IPR027424">
    <property type="entry name" value="Glucose_Oxidase_domain_2"/>
</dbReference>
<evidence type="ECO:0000256" key="2">
    <source>
        <dbReference type="ARBA" id="ARBA00010790"/>
    </source>
</evidence>
<dbReference type="Gene3D" id="3.30.560.10">
    <property type="entry name" value="Glucose Oxidase, domain 3"/>
    <property type="match status" value="1"/>
</dbReference>
<organism evidence="9 10">
    <name type="scientific">Armillaria ostoyae</name>
    <name type="common">Armillaria root rot fungus</name>
    <dbReference type="NCBI Taxonomy" id="47428"/>
    <lineage>
        <taxon>Eukaryota</taxon>
        <taxon>Fungi</taxon>
        <taxon>Dikarya</taxon>
        <taxon>Basidiomycota</taxon>
        <taxon>Agaricomycotina</taxon>
        <taxon>Agaricomycetes</taxon>
        <taxon>Agaricomycetidae</taxon>
        <taxon>Agaricales</taxon>
        <taxon>Marasmiineae</taxon>
        <taxon>Physalacriaceae</taxon>
        <taxon>Armillaria</taxon>
    </lineage>
</organism>
<dbReference type="InterPro" id="IPR012132">
    <property type="entry name" value="GMC_OxRdtase"/>
</dbReference>
<evidence type="ECO:0000256" key="1">
    <source>
        <dbReference type="ARBA" id="ARBA00001974"/>
    </source>
</evidence>
<accession>A0A284QNL8</accession>
<keyword evidence="10" id="KW-1185">Reference proteome</keyword>
<protein>
    <submittedName>
        <fullName evidence="9">Related to Glucose oxidase</fullName>
    </submittedName>
</protein>
<gene>
    <name evidence="9" type="ORF">ARMOST_01318</name>
</gene>
<evidence type="ECO:0000313" key="9">
    <source>
        <dbReference type="EMBL" id="SJK98061.1"/>
    </source>
</evidence>
<feature type="region of interest" description="Disordered" evidence="6">
    <location>
        <begin position="1"/>
        <end position="21"/>
    </location>
</feature>
<name>A0A284QNL8_ARMOS</name>
<dbReference type="OMA" id="TDPDPNM"/>
<dbReference type="InterPro" id="IPR007867">
    <property type="entry name" value="GMC_OxRtase_C"/>
</dbReference>
<dbReference type="STRING" id="47428.A0A284QNL8"/>
<dbReference type="PANTHER" id="PTHR11552">
    <property type="entry name" value="GLUCOSE-METHANOL-CHOLINE GMC OXIDOREDUCTASE"/>
    <property type="match status" value="1"/>
</dbReference>
<dbReference type="EMBL" id="FUEG01000001">
    <property type="protein sequence ID" value="SJK98061.1"/>
    <property type="molecule type" value="Genomic_DNA"/>
</dbReference>
<keyword evidence="4" id="KW-0274">FAD</keyword>
<dbReference type="SUPFAM" id="SSF54373">
    <property type="entry name" value="FAD-linked reductases, C-terminal domain"/>
    <property type="match status" value="1"/>
</dbReference>
<dbReference type="Gene3D" id="4.10.450.10">
    <property type="entry name" value="Glucose Oxidase, domain 2"/>
    <property type="match status" value="1"/>
</dbReference>
<dbReference type="Proteomes" id="UP000219338">
    <property type="component" value="Unassembled WGS sequence"/>
</dbReference>
<evidence type="ECO:0000259" key="7">
    <source>
        <dbReference type="Pfam" id="PF00732"/>
    </source>
</evidence>
<dbReference type="SUPFAM" id="SSF51905">
    <property type="entry name" value="FAD/NAD(P)-binding domain"/>
    <property type="match status" value="1"/>
</dbReference>
<evidence type="ECO:0000256" key="4">
    <source>
        <dbReference type="ARBA" id="ARBA00022827"/>
    </source>
</evidence>
<dbReference type="Pfam" id="PF00732">
    <property type="entry name" value="GMC_oxred_N"/>
    <property type="match status" value="1"/>
</dbReference>
<sequence>MAEAMRLGGMPSQRRGLPGSSFRDSSLEWLSSLGRPPTVPAQIPYRQTEFWKPSNAVQLESSDTNFPSLTFALHTIMLPVSLLALGLSFAASASCHLHAPLRARAIIDESGLADSYDYIIVGGGSSGLITASILSDNSSVSVLVLEAGQSGDDVAVRRDTPGLTYYNGLGGTDYDWSFSTAAQTNLGDRILKWSRGKILGGSGATNGMYYTRPNTIEMDAWASLLKSQDSAGSAKWGWDNFYSVLKDMETWTKPTDEAASVGAIQYDAADHGTSGPLHSSYPAVEIGLVGNWTETCAAAGIQTRTDPHGGENWGAFVSTSSINPTNWTRSYSRSAYIDPLPPRSNLAILPGATVTKIVWGSSDSNGLKATGVSWAAASGSTEKTVNANKEVILAAGVVGSPHIMLLSGVGPSSVLSSVGIEQKLDLPGVGQNVQDHVGNGLTFSTTADTLGSIYASNSSFSQSTEYLSLVNNAIAYVNLTVLMGSDADTWIQNVKNDYTTSTGYLPTTDSTIISGYEATFKTITETFYPSADPQIEILFSLNSAGSVIIQAALQHPLSRGQITINSTSPFDSPVIDPNYFAHWADRDILRAAFKLLRTIAATAPLSGNLGSESAPGTDVNTDDAWNTWMNANVHTDYHPIASMSMLPKDQGGVVDTSLKVYGTSNVRVIDASVIPIQMSSHSGSLAFAIGVLGADLIQNPVTATSTASGSSQSSTSTSTSSGSGSSSGSNNGAGTLTLPPRAAFGVAAIIAGVMLFL</sequence>
<proteinExistence type="inferred from homology"/>
<feature type="region of interest" description="Disordered" evidence="6">
    <location>
        <begin position="703"/>
        <end position="733"/>
    </location>
</feature>
<evidence type="ECO:0000313" key="10">
    <source>
        <dbReference type="Proteomes" id="UP000219338"/>
    </source>
</evidence>
<dbReference type="AlphaFoldDB" id="A0A284QNL8"/>
<feature type="domain" description="Glucose-methanol-choline oxidoreductase N-terminal" evidence="7">
    <location>
        <begin position="116"/>
        <end position="437"/>
    </location>
</feature>
<reference evidence="10" key="1">
    <citation type="journal article" date="2017" name="Nat. Ecol. Evol.">
        <title>Genome expansion and lineage-specific genetic innovations in the forest pathogenic fungi Armillaria.</title>
        <authorList>
            <person name="Sipos G."/>
            <person name="Prasanna A.N."/>
            <person name="Walter M.C."/>
            <person name="O'Connor E."/>
            <person name="Balint B."/>
            <person name="Krizsan K."/>
            <person name="Kiss B."/>
            <person name="Hess J."/>
            <person name="Varga T."/>
            <person name="Slot J."/>
            <person name="Riley R."/>
            <person name="Boka B."/>
            <person name="Rigling D."/>
            <person name="Barry K."/>
            <person name="Lee J."/>
            <person name="Mihaltcheva S."/>
            <person name="LaButti K."/>
            <person name="Lipzen A."/>
            <person name="Waldron R."/>
            <person name="Moloney N.M."/>
            <person name="Sperisen C."/>
            <person name="Kredics L."/>
            <person name="Vagvoelgyi C."/>
            <person name="Patrignani A."/>
            <person name="Fitzpatrick D."/>
            <person name="Nagy I."/>
            <person name="Doyle S."/>
            <person name="Anderson J.B."/>
            <person name="Grigoriev I.V."/>
            <person name="Gueldener U."/>
            <person name="Muensterkoetter M."/>
            <person name="Nagy L.G."/>
        </authorList>
    </citation>
    <scope>NUCLEOTIDE SEQUENCE [LARGE SCALE GENOMIC DNA]</scope>
    <source>
        <strain evidence="10">C18/9</strain>
    </source>
</reference>
<dbReference type="InterPro" id="IPR000172">
    <property type="entry name" value="GMC_OxRdtase_N"/>
</dbReference>
<dbReference type="OrthoDB" id="269227at2759"/>
<feature type="domain" description="Glucose-methanol-choline oxidoreductase C-terminal" evidence="8">
    <location>
        <begin position="556"/>
        <end position="690"/>
    </location>
</feature>
<dbReference type="GO" id="GO:0016614">
    <property type="term" value="F:oxidoreductase activity, acting on CH-OH group of donors"/>
    <property type="evidence" value="ECO:0007669"/>
    <property type="project" value="InterPro"/>
</dbReference>